<evidence type="ECO:0000313" key="2">
    <source>
        <dbReference type="Proteomes" id="UP000245708"/>
    </source>
</evidence>
<evidence type="ECO:0000313" key="1">
    <source>
        <dbReference type="EMBL" id="PWK59622.1"/>
    </source>
</evidence>
<dbReference type="RefSeq" id="WP_109669427.1">
    <property type="nucleotide sequence ID" value="NZ_QGGW01000007.1"/>
</dbReference>
<proteinExistence type="predicted"/>
<sequence length="260" mass="26765">MLELPDHLPPGALCDGGADLLAETLAGMGAHWWAGADLSTDATGAVTGWADRLGGTLARPTGPSTGNGLTGAAGDLVGLQCRDGLHCGLMAGKVTKDATSATLAARYLPPWGEDAKTVMAFNSGGVAKRSEFENCLFLSETAGVVTVKDDKGLVDLTFPAPDADLPRVILVSLSGDRLAIEVVGEAKAEAQASAPVLFGPANLFIGCRNQRAGLTKTLGGALIADVWLWPGRALLMSDAPADRAALMALRRFVLWSDDAG</sequence>
<organism evidence="1 2">
    <name type="scientific">Roseicyclus mahoneyensis</name>
    <dbReference type="NCBI Taxonomy" id="164332"/>
    <lineage>
        <taxon>Bacteria</taxon>
        <taxon>Pseudomonadati</taxon>
        <taxon>Pseudomonadota</taxon>
        <taxon>Alphaproteobacteria</taxon>
        <taxon>Rhodobacterales</taxon>
        <taxon>Roseobacteraceae</taxon>
        <taxon>Roseicyclus</taxon>
    </lineage>
</organism>
<protein>
    <submittedName>
        <fullName evidence="1">Uncharacterized protein</fullName>
    </submittedName>
</protein>
<dbReference type="AlphaFoldDB" id="A0A316GJN2"/>
<comment type="caution">
    <text evidence="1">The sequence shown here is derived from an EMBL/GenBank/DDBJ whole genome shotgun (WGS) entry which is preliminary data.</text>
</comment>
<keyword evidence="2" id="KW-1185">Reference proteome</keyword>
<name>A0A316GJN2_9RHOB</name>
<dbReference type="Proteomes" id="UP000245708">
    <property type="component" value="Unassembled WGS sequence"/>
</dbReference>
<gene>
    <name evidence="1" type="ORF">C7455_107167</name>
</gene>
<accession>A0A316GJN2</accession>
<dbReference type="EMBL" id="QGGW01000007">
    <property type="protein sequence ID" value="PWK59622.1"/>
    <property type="molecule type" value="Genomic_DNA"/>
</dbReference>
<reference evidence="1 2" key="1">
    <citation type="submission" date="2018-05" db="EMBL/GenBank/DDBJ databases">
        <title>Genomic Encyclopedia of Type Strains, Phase IV (KMG-IV): sequencing the most valuable type-strain genomes for metagenomic binning, comparative biology and taxonomic classification.</title>
        <authorList>
            <person name="Goeker M."/>
        </authorList>
    </citation>
    <scope>NUCLEOTIDE SEQUENCE [LARGE SCALE GENOMIC DNA]</scope>
    <source>
        <strain evidence="1 2">DSM 16097</strain>
    </source>
</reference>